<evidence type="ECO:0000256" key="1">
    <source>
        <dbReference type="ARBA" id="ARBA00006738"/>
    </source>
</evidence>
<dbReference type="PANTHER" id="PTHR34039:SF1">
    <property type="entry name" value="UPF0102 PROTEIN YRAN"/>
    <property type="match status" value="1"/>
</dbReference>
<gene>
    <name evidence="3" type="ORF">TL5118_00289</name>
    <name evidence="4" type="ORF">TL5120_01902</name>
</gene>
<dbReference type="GO" id="GO:0003676">
    <property type="term" value="F:nucleic acid binding"/>
    <property type="evidence" value="ECO:0007669"/>
    <property type="project" value="InterPro"/>
</dbReference>
<evidence type="ECO:0000256" key="2">
    <source>
        <dbReference type="HAMAP-Rule" id="MF_00048"/>
    </source>
</evidence>
<dbReference type="Gene3D" id="3.40.1350.10">
    <property type="match status" value="1"/>
</dbReference>
<evidence type="ECO:0000313" key="6">
    <source>
        <dbReference type="Proteomes" id="UP000051887"/>
    </source>
</evidence>
<dbReference type="Pfam" id="PF02021">
    <property type="entry name" value="UPF0102"/>
    <property type="match status" value="1"/>
</dbReference>
<dbReference type="PANTHER" id="PTHR34039">
    <property type="entry name" value="UPF0102 PROTEIN YRAN"/>
    <property type="match status" value="1"/>
</dbReference>
<dbReference type="Proteomes" id="UP000051086">
    <property type="component" value="Unassembled WGS sequence"/>
</dbReference>
<dbReference type="SUPFAM" id="SSF52980">
    <property type="entry name" value="Restriction endonuclease-like"/>
    <property type="match status" value="1"/>
</dbReference>
<reference evidence="4 6" key="1">
    <citation type="submission" date="2015-09" db="EMBL/GenBank/DDBJ databases">
        <authorList>
            <consortium name="Swine Surveillance"/>
        </authorList>
    </citation>
    <scope>NUCLEOTIDE SEQUENCE [LARGE SCALE GENOMIC DNA]</scope>
    <source>
        <strain evidence="4 6">5120</strain>
    </source>
</reference>
<comment type="similarity">
    <text evidence="1 2">Belongs to the UPF0102 family.</text>
</comment>
<dbReference type="InterPro" id="IPR003509">
    <property type="entry name" value="UPF0102_YraN-like"/>
</dbReference>
<evidence type="ECO:0000313" key="5">
    <source>
        <dbReference type="Proteomes" id="UP000051086"/>
    </source>
</evidence>
<accession>A0A0P1FU82</accession>
<reference evidence="3 5" key="2">
    <citation type="submission" date="2015-09" db="EMBL/GenBank/DDBJ databases">
        <authorList>
            <person name="Rodrigo-Torres L."/>
            <person name="Arahal D.R."/>
        </authorList>
    </citation>
    <scope>NUCLEOTIDE SEQUENCE [LARGE SCALE GENOMIC DNA]</scope>
    <source>
        <strain evidence="3 5">CECT 5118</strain>
    </source>
</reference>
<dbReference type="InterPro" id="IPR011856">
    <property type="entry name" value="tRNA_endonuc-like_dom_sf"/>
</dbReference>
<sequence>MPLAAPPARQRHRGLHKHHRGQLAYLAGLAAEDQVVTHYLTRGYHLEAARWRGKAGEIDLILRPPDRDGFVFVEVKKSRSFGHALARVSPRQAQRIMRAAEEFLGQCGAGLLTNMRFDVAMVDTQGQIEVLENAFAGGGWDHLSDH</sequence>
<dbReference type="HAMAP" id="MF_00048">
    <property type="entry name" value="UPF0102"/>
    <property type="match status" value="1"/>
</dbReference>
<proteinExistence type="inferred from homology"/>
<dbReference type="EMBL" id="CYSB01000005">
    <property type="protein sequence ID" value="CUH63034.1"/>
    <property type="molecule type" value="Genomic_DNA"/>
</dbReference>
<dbReference type="EMBL" id="CYSC01000027">
    <property type="protein sequence ID" value="CUH72106.1"/>
    <property type="molecule type" value="Genomic_DNA"/>
</dbReference>
<protein>
    <recommendedName>
        <fullName evidence="2">UPF0102 protein TL5118_00289</fullName>
    </recommendedName>
</protein>
<dbReference type="OrthoDB" id="9812968at2"/>
<keyword evidence="5" id="KW-1185">Reference proteome</keyword>
<evidence type="ECO:0000313" key="3">
    <source>
        <dbReference type="EMBL" id="CUH63034.1"/>
    </source>
</evidence>
<dbReference type="InterPro" id="IPR011335">
    <property type="entry name" value="Restrct_endonuc-II-like"/>
</dbReference>
<name>A0A0P1FU82_9RHOB</name>
<dbReference type="AlphaFoldDB" id="A0A0P1FU82"/>
<organism evidence="4 6">
    <name type="scientific">Thalassovita autumnalis</name>
    <dbReference type="NCBI Taxonomy" id="2072972"/>
    <lineage>
        <taxon>Bacteria</taxon>
        <taxon>Pseudomonadati</taxon>
        <taxon>Pseudomonadota</taxon>
        <taxon>Alphaproteobacteria</taxon>
        <taxon>Rhodobacterales</taxon>
        <taxon>Roseobacteraceae</taxon>
        <taxon>Thalassovita</taxon>
    </lineage>
</organism>
<dbReference type="Proteomes" id="UP000051887">
    <property type="component" value="Unassembled WGS sequence"/>
</dbReference>
<evidence type="ECO:0000313" key="4">
    <source>
        <dbReference type="EMBL" id="CUH72106.1"/>
    </source>
</evidence>